<comment type="caution">
    <text evidence="2">The sequence shown here is derived from an EMBL/GenBank/DDBJ whole genome shotgun (WGS) entry which is preliminary data.</text>
</comment>
<dbReference type="Proteomes" id="UP000474175">
    <property type="component" value="Unassembled WGS sequence"/>
</dbReference>
<gene>
    <name evidence="2" type="ORF">GK108_12600</name>
</gene>
<name>A0A6L9L516_9BACT</name>
<keyword evidence="1" id="KW-0175">Coiled coil</keyword>
<proteinExistence type="predicted"/>
<evidence type="ECO:0000256" key="1">
    <source>
        <dbReference type="SAM" id="Coils"/>
    </source>
</evidence>
<dbReference type="EMBL" id="JAAFZH010000004">
    <property type="protein sequence ID" value="NDU95715.1"/>
    <property type="molecule type" value="Genomic_DNA"/>
</dbReference>
<organism evidence="2 3">
    <name type="scientific">Spirosoma terrae</name>
    <dbReference type="NCBI Taxonomy" id="1968276"/>
    <lineage>
        <taxon>Bacteria</taxon>
        <taxon>Pseudomonadati</taxon>
        <taxon>Bacteroidota</taxon>
        <taxon>Cytophagia</taxon>
        <taxon>Cytophagales</taxon>
        <taxon>Cytophagaceae</taxon>
        <taxon>Spirosoma</taxon>
    </lineage>
</organism>
<evidence type="ECO:0000313" key="2">
    <source>
        <dbReference type="EMBL" id="NDU95715.1"/>
    </source>
</evidence>
<protein>
    <submittedName>
        <fullName evidence="2">Uncharacterized protein</fullName>
    </submittedName>
</protein>
<keyword evidence="3" id="KW-1185">Reference proteome</keyword>
<dbReference type="AlphaFoldDB" id="A0A6L9L516"/>
<feature type="coiled-coil region" evidence="1">
    <location>
        <begin position="239"/>
        <end position="269"/>
    </location>
</feature>
<sequence length="316" mass="35401">MVATNTNPPSQSPKGLHKDAQQRLDNILTRLRSLLGDGQWHKIPRADFAKTYGTDHRVLSVLVDSKALEQKKEGNVLYYRRRSGLAQMQVTVLHSLMAARRAKDKAIQVGTTYHTTTATDMTSAGTPTAPEQMITHRQAGSLNMAILQRFSLQTGLSGAALKQAYLNLPLEDALEKLPQERPEIKLNPPETIIRLSNPMLEAANEVPVVPLPVVAPTPKLTPVSHALPSHPLCGEIRRLLGQQETLRDLNKQRQELDKQIAAQQELIQKSIEGFYYVNRRLEHHRFVYQDTNHGSFLVTTSPDKTLDVRRILVEVA</sequence>
<evidence type="ECO:0000313" key="3">
    <source>
        <dbReference type="Proteomes" id="UP000474175"/>
    </source>
</evidence>
<dbReference type="RefSeq" id="WP_163948279.1">
    <property type="nucleotide sequence ID" value="NZ_JAAFZH010000004.1"/>
</dbReference>
<reference evidence="2 3" key="1">
    <citation type="submission" date="2020-02" db="EMBL/GenBank/DDBJ databases">
        <title>Draft genome sequence of two Spirosoma agri KCTC 52727 and Spirosoma terrae KCTC 52035.</title>
        <authorList>
            <person name="Rojas J."/>
            <person name="Ambika Manirajan B."/>
            <person name="Suarez C."/>
            <person name="Ratering S."/>
            <person name="Schnell S."/>
        </authorList>
    </citation>
    <scope>NUCLEOTIDE SEQUENCE [LARGE SCALE GENOMIC DNA]</scope>
    <source>
        <strain evidence="2 3">KCTC 52035</strain>
    </source>
</reference>
<accession>A0A6L9L516</accession>